<evidence type="ECO:0000256" key="1">
    <source>
        <dbReference type="SAM" id="MobiDB-lite"/>
    </source>
</evidence>
<organism evidence="3 4">
    <name type="scientific">Acinetobacter courvalinii</name>
    <dbReference type="NCBI Taxonomy" id="280147"/>
    <lineage>
        <taxon>Bacteria</taxon>
        <taxon>Pseudomonadati</taxon>
        <taxon>Pseudomonadota</taxon>
        <taxon>Gammaproteobacteria</taxon>
        <taxon>Moraxellales</taxon>
        <taxon>Moraxellaceae</taxon>
        <taxon>Acinetobacter</taxon>
    </lineage>
</organism>
<dbReference type="RefSeq" id="WP_279694929.1">
    <property type="nucleotide sequence ID" value="NZ_JAOEEO010000001.1"/>
</dbReference>
<gene>
    <name evidence="3" type="ORF">N7644_07075</name>
</gene>
<evidence type="ECO:0000256" key="2">
    <source>
        <dbReference type="SAM" id="Phobius"/>
    </source>
</evidence>
<dbReference type="CDD" id="cd20746">
    <property type="entry name" value="FIX_Ntox15_NUC_DUF4112_RhsA-like"/>
    <property type="match status" value="1"/>
</dbReference>
<proteinExistence type="predicted"/>
<accession>A0AA42LEF6</accession>
<dbReference type="EMBL" id="JAOEEO010000001">
    <property type="protein sequence ID" value="MDH0563452.1"/>
    <property type="molecule type" value="Genomic_DNA"/>
</dbReference>
<dbReference type="InterPro" id="IPR049802">
    <property type="entry name" value="RhsC-like_FIX"/>
</dbReference>
<reference evidence="3" key="1">
    <citation type="submission" date="2022-09" db="EMBL/GenBank/DDBJ databases">
        <title>Intensive care unit water sources are persistently colonized with multi-drug resistant bacteria and are the site of extensive horizontal gene transfer of antibiotic resistance genes.</title>
        <authorList>
            <person name="Diorio-Toth L."/>
        </authorList>
    </citation>
    <scope>NUCLEOTIDE SEQUENCE</scope>
    <source>
        <strain evidence="3">GD04005</strain>
    </source>
</reference>
<dbReference type="Proteomes" id="UP001159329">
    <property type="component" value="Unassembled WGS sequence"/>
</dbReference>
<evidence type="ECO:0000313" key="3">
    <source>
        <dbReference type="EMBL" id="MDH0563452.1"/>
    </source>
</evidence>
<comment type="caution">
    <text evidence="3">The sequence shown here is derived from an EMBL/GenBank/DDBJ whole genome shotgun (WGS) entry which is preliminary data.</text>
</comment>
<dbReference type="AlphaFoldDB" id="A0AA42LEF6"/>
<keyword evidence="2" id="KW-1133">Transmembrane helix</keyword>
<sequence length="505" mass="55402">MNSAEKKIAVIEIGNDIWNRAKKAGNQIADGAKQVKDGVVSGGKWIGGALQGEFNDKATIGQIFIDAAISMFPVAGEVTAARDLVAVLLKMADDKKQASEVINWVKIILCLLPIIPIFGGILKGVGRLLIRVIKDASKVAEVAAAILAFLRKMGYGNSVAFIQKLNFAQYQAKILAEFKNGLSRMKGGFAFINQKMGKALPESVRIYVNSMGPKLDELGRLADKMIPSAVKELDQALNKVRSEVIRQMNEAGAKIGGTQTKVMTTEARLSSTTSKVIASKGHTPAPLSHFEPVEGYTDLRKNLSWVISTFSEKAAIEAKTFKPGKKININRVLDSSDPKPFGLFWGDKLPKNGTEWRLDCAVKSEWSKNGIYIELERIPTVNELKAMGINVPKDWEGLKVWEGKIAEQIDLENKLGTGLLLPGGATQLVIDFYHPSNIPIKQYIEKLSQGYKKTHWPDAVLPIDNSITVEYLKKLEQSKKVAQQGQTARSTSTTGRANNRNEESK</sequence>
<protein>
    <submittedName>
        <fullName evidence="3">Uncharacterized protein</fullName>
    </submittedName>
</protein>
<feature type="transmembrane region" description="Helical" evidence="2">
    <location>
        <begin position="101"/>
        <end position="122"/>
    </location>
</feature>
<feature type="compositionally biased region" description="Polar residues" evidence="1">
    <location>
        <begin position="480"/>
        <end position="498"/>
    </location>
</feature>
<evidence type="ECO:0000313" key="4">
    <source>
        <dbReference type="Proteomes" id="UP001159329"/>
    </source>
</evidence>
<keyword evidence="2" id="KW-0812">Transmembrane</keyword>
<keyword evidence="2" id="KW-0472">Membrane</keyword>
<name>A0AA42LEF6_9GAMM</name>
<feature type="region of interest" description="Disordered" evidence="1">
    <location>
        <begin position="479"/>
        <end position="505"/>
    </location>
</feature>